<name>A0AAV8T8P6_9ROSI</name>
<keyword evidence="3" id="KW-0132">Cell division</keyword>
<dbReference type="InterPro" id="IPR013763">
    <property type="entry name" value="Cyclin-like_dom"/>
</dbReference>
<dbReference type="SMART" id="SM00385">
    <property type="entry name" value="CYCLIN"/>
    <property type="match status" value="2"/>
</dbReference>
<evidence type="ECO:0000256" key="8">
    <source>
        <dbReference type="SAM" id="Phobius"/>
    </source>
</evidence>
<dbReference type="InterPro" id="IPR048258">
    <property type="entry name" value="Cyclins_cyclin-box"/>
</dbReference>
<evidence type="ECO:0000256" key="3">
    <source>
        <dbReference type="ARBA" id="ARBA00022618"/>
    </source>
</evidence>
<dbReference type="InterPro" id="IPR039361">
    <property type="entry name" value="Cyclin"/>
</dbReference>
<evidence type="ECO:0000256" key="1">
    <source>
        <dbReference type="ARBA" id="ARBA00006955"/>
    </source>
</evidence>
<dbReference type="Pfam" id="PF00134">
    <property type="entry name" value="Cyclin_N"/>
    <property type="match status" value="1"/>
</dbReference>
<sequence>MRGILVDWLVAVAEECKLVCDTLYLTVNYIDRFLPLKALNKEKLQLLGIASMFIAFFCPVIAMSRKYKEITPPKVEDLWCLTDNTYTKHEVVKMESDILNTLKFELDNPTVKTFLISFIQLSGDLQGLHRRIANRDKLAGLCVKILPSLVAASVIFVRRYILRPKKHPWNAILQQHTRYKPGDLEDCVLIIHDLHLSGLHAVREKYKQHKCAFTTEIPAAAFEDVRE</sequence>
<keyword evidence="12" id="KW-1185">Reference proteome</keyword>
<dbReference type="EMBL" id="JAIWQS010000006">
    <property type="protein sequence ID" value="KAJ8762635.1"/>
    <property type="molecule type" value="Genomic_DNA"/>
</dbReference>
<feature type="transmembrane region" description="Helical" evidence="8">
    <location>
        <begin position="44"/>
        <end position="64"/>
    </location>
</feature>
<feature type="domain" description="Cyclin-like" evidence="9">
    <location>
        <begin position="7"/>
        <end position="100"/>
    </location>
</feature>
<evidence type="ECO:0000259" key="9">
    <source>
        <dbReference type="SMART" id="SM00385"/>
    </source>
</evidence>
<feature type="domain" description="Cyclin C-terminal" evidence="10">
    <location>
        <begin position="109"/>
        <end position="220"/>
    </location>
</feature>
<dbReference type="AlphaFoldDB" id="A0AAV8T8P6"/>
<dbReference type="Pfam" id="PF02984">
    <property type="entry name" value="Cyclin_C"/>
    <property type="match status" value="1"/>
</dbReference>
<comment type="similarity">
    <text evidence="1">Belongs to the cyclin family. Cyclin AB subfamily.</text>
</comment>
<dbReference type="SMART" id="SM01332">
    <property type="entry name" value="Cyclin_C"/>
    <property type="match status" value="1"/>
</dbReference>
<comment type="subunit">
    <text evidence="2">Interacts with the CDC2 protein kinase to form a serine/threonine kinase holoenzyme complex also known as maturation promoting factor (MPF). The cyclin subunit imparts substrate specificity to the complex.</text>
</comment>
<evidence type="ECO:0000256" key="7">
    <source>
        <dbReference type="RuleBase" id="RU000383"/>
    </source>
</evidence>
<gene>
    <name evidence="11" type="ORF">K2173_008074</name>
</gene>
<keyword evidence="4 7" id="KW-0195">Cyclin</keyword>
<dbReference type="InterPro" id="IPR006671">
    <property type="entry name" value="Cyclin_N"/>
</dbReference>
<dbReference type="PROSITE" id="PS00292">
    <property type="entry name" value="CYCLINS"/>
    <property type="match status" value="1"/>
</dbReference>
<dbReference type="InterPro" id="IPR046965">
    <property type="entry name" value="Cyclin_A/B-like"/>
</dbReference>
<evidence type="ECO:0000256" key="2">
    <source>
        <dbReference type="ARBA" id="ARBA00011177"/>
    </source>
</evidence>
<dbReference type="Proteomes" id="UP001159364">
    <property type="component" value="Linkage Group LG06"/>
</dbReference>
<dbReference type="PANTHER" id="PTHR10177">
    <property type="entry name" value="CYCLINS"/>
    <property type="match status" value="1"/>
</dbReference>
<keyword evidence="8" id="KW-1133">Transmembrane helix</keyword>
<evidence type="ECO:0000313" key="12">
    <source>
        <dbReference type="Proteomes" id="UP001159364"/>
    </source>
</evidence>
<evidence type="ECO:0000313" key="11">
    <source>
        <dbReference type="EMBL" id="KAJ8762635.1"/>
    </source>
</evidence>
<evidence type="ECO:0000256" key="4">
    <source>
        <dbReference type="ARBA" id="ARBA00023127"/>
    </source>
</evidence>
<evidence type="ECO:0000256" key="6">
    <source>
        <dbReference type="ARBA" id="ARBA00032263"/>
    </source>
</evidence>
<proteinExistence type="inferred from homology"/>
<dbReference type="InterPro" id="IPR036915">
    <property type="entry name" value="Cyclin-like_sf"/>
</dbReference>
<feature type="domain" description="Cyclin-like" evidence="9">
    <location>
        <begin position="113"/>
        <end position="193"/>
    </location>
</feature>
<dbReference type="SUPFAM" id="SSF47954">
    <property type="entry name" value="Cyclin-like"/>
    <property type="match status" value="2"/>
</dbReference>
<comment type="caution">
    <text evidence="11">The sequence shown here is derived from an EMBL/GenBank/DDBJ whole genome shotgun (WGS) entry which is preliminary data.</text>
</comment>
<keyword evidence="8" id="KW-0472">Membrane</keyword>
<evidence type="ECO:0000256" key="5">
    <source>
        <dbReference type="ARBA" id="ARBA00023306"/>
    </source>
</evidence>
<dbReference type="PIRSF" id="PIRSF001771">
    <property type="entry name" value="Cyclin_A_B_D_E"/>
    <property type="match status" value="1"/>
</dbReference>
<keyword evidence="5" id="KW-0131">Cell cycle</keyword>
<keyword evidence="8" id="KW-0812">Transmembrane</keyword>
<dbReference type="GO" id="GO:0044772">
    <property type="term" value="P:mitotic cell cycle phase transition"/>
    <property type="evidence" value="ECO:0007669"/>
    <property type="project" value="InterPro"/>
</dbReference>
<dbReference type="GO" id="GO:0016538">
    <property type="term" value="F:cyclin-dependent protein serine/threonine kinase regulator activity"/>
    <property type="evidence" value="ECO:0007669"/>
    <property type="project" value="InterPro"/>
</dbReference>
<organism evidence="11 12">
    <name type="scientific">Erythroxylum novogranatense</name>
    <dbReference type="NCBI Taxonomy" id="1862640"/>
    <lineage>
        <taxon>Eukaryota</taxon>
        <taxon>Viridiplantae</taxon>
        <taxon>Streptophyta</taxon>
        <taxon>Embryophyta</taxon>
        <taxon>Tracheophyta</taxon>
        <taxon>Spermatophyta</taxon>
        <taxon>Magnoliopsida</taxon>
        <taxon>eudicotyledons</taxon>
        <taxon>Gunneridae</taxon>
        <taxon>Pentapetalae</taxon>
        <taxon>rosids</taxon>
        <taxon>fabids</taxon>
        <taxon>Malpighiales</taxon>
        <taxon>Erythroxylaceae</taxon>
        <taxon>Erythroxylum</taxon>
    </lineage>
</organism>
<dbReference type="GO" id="GO:0051301">
    <property type="term" value="P:cell division"/>
    <property type="evidence" value="ECO:0007669"/>
    <property type="project" value="UniProtKB-KW"/>
</dbReference>
<reference evidence="11 12" key="1">
    <citation type="submission" date="2021-09" db="EMBL/GenBank/DDBJ databases">
        <title>Genomic insights and catalytic innovation underlie evolution of tropane alkaloids biosynthesis.</title>
        <authorList>
            <person name="Wang Y.-J."/>
            <person name="Tian T."/>
            <person name="Huang J.-P."/>
            <person name="Huang S.-X."/>
        </authorList>
    </citation>
    <scope>NUCLEOTIDE SEQUENCE [LARGE SCALE GENOMIC DNA]</scope>
    <source>
        <strain evidence="11">KIB-2018</strain>
        <tissue evidence="11">Leaf</tissue>
    </source>
</reference>
<evidence type="ECO:0000259" key="10">
    <source>
        <dbReference type="SMART" id="SM01332"/>
    </source>
</evidence>
<protein>
    <recommendedName>
        <fullName evidence="6">B-like cyclin</fullName>
    </recommendedName>
</protein>
<dbReference type="InterPro" id="IPR004367">
    <property type="entry name" value="Cyclin_C-dom"/>
</dbReference>
<accession>A0AAV8T8P6</accession>
<dbReference type="FunFam" id="1.10.472.10:FF:000001">
    <property type="entry name" value="G2/mitotic-specific cyclin"/>
    <property type="match status" value="1"/>
</dbReference>
<feature type="transmembrane region" description="Helical" evidence="8">
    <location>
        <begin position="138"/>
        <end position="157"/>
    </location>
</feature>
<dbReference type="Gene3D" id="1.10.472.10">
    <property type="entry name" value="Cyclin-like"/>
    <property type="match status" value="2"/>
</dbReference>